<evidence type="ECO:0000256" key="11">
    <source>
        <dbReference type="ARBA" id="ARBA00067681"/>
    </source>
</evidence>
<dbReference type="Gene3D" id="1.10.3720.10">
    <property type="entry name" value="MetI-like"/>
    <property type="match status" value="1"/>
</dbReference>
<feature type="transmembrane region" description="Helical" evidence="13">
    <location>
        <begin position="130"/>
        <end position="156"/>
    </location>
</feature>
<dbReference type="FunFam" id="1.10.3720.10:FF:000015">
    <property type="entry name" value="Sulfate ABC transporter, permease CysW"/>
    <property type="match status" value="1"/>
</dbReference>
<feature type="domain" description="ABC transmembrane type-1" evidence="14">
    <location>
        <begin position="92"/>
        <end position="295"/>
    </location>
</feature>
<comment type="subunit">
    <text evidence="2">The complex is composed of two ATP-binding proteins (CysA), two transmembrane proteins (CysT and CysW) and a solute-binding protein (CysP).</text>
</comment>
<dbReference type="InterPro" id="IPR011866">
    <property type="entry name" value="CysW_permease"/>
</dbReference>
<keyword evidence="4" id="KW-1003">Cell membrane</keyword>
<feature type="transmembrane region" description="Helical" evidence="13">
    <location>
        <begin position="168"/>
        <end position="188"/>
    </location>
</feature>
<protein>
    <recommendedName>
        <fullName evidence="11">Sulfate transport system permease protein CysW</fullName>
    </recommendedName>
</protein>
<evidence type="ECO:0000256" key="3">
    <source>
        <dbReference type="ARBA" id="ARBA00022448"/>
    </source>
</evidence>
<dbReference type="AlphaFoldDB" id="A0A7Y8KY16"/>
<keyword evidence="7 13" id="KW-1133">Transmembrane helix</keyword>
<dbReference type="RefSeq" id="WP_177136463.1">
    <property type="nucleotide sequence ID" value="NZ_VYGV01000013.1"/>
</dbReference>
<evidence type="ECO:0000259" key="14">
    <source>
        <dbReference type="PROSITE" id="PS50928"/>
    </source>
</evidence>
<evidence type="ECO:0000256" key="8">
    <source>
        <dbReference type="ARBA" id="ARBA00023032"/>
    </source>
</evidence>
<evidence type="ECO:0000256" key="6">
    <source>
        <dbReference type="ARBA" id="ARBA00022692"/>
    </source>
</evidence>
<sequence>MKTPPRQARDASSSPPQGGNACGPAKPVPRRSPKNFATTEAPWVRYALTGVALVFMFLFLVLPLAAVATEALRKGWDAYAAALREPDAWSAIRLTFLTALVAVPLNLVFGVAAAWCIAKYEFKGKSFLTTLIDLPFSVSPVVAGLIYVLVFGAQGWFGPWLAEHDIRIVFAVPGIILATIFVTFPFIARELIPLMQAQGNDEEQAAQVLGATGWQTFWYVTLPNIQWGLIYGVILCNARAMGEFGAVSVVSGHIRGQTNTMPLHVEILYNEYQSVAAFAVASLLALLALVTLAIKSMAEWRMERELKALAELPPERPTPALGATAGSAH</sequence>
<dbReference type="GO" id="GO:0015419">
    <property type="term" value="F:ABC-type sulfate transporter activity"/>
    <property type="evidence" value="ECO:0007669"/>
    <property type="project" value="InterPro"/>
</dbReference>
<keyword evidence="3" id="KW-0813">Transport</keyword>
<feature type="region of interest" description="Disordered" evidence="12">
    <location>
        <begin position="1"/>
        <end position="33"/>
    </location>
</feature>
<evidence type="ECO:0000256" key="4">
    <source>
        <dbReference type="ARBA" id="ARBA00022475"/>
    </source>
</evidence>
<comment type="caution">
    <text evidence="15">The sequence shown here is derived from an EMBL/GenBank/DDBJ whole genome shotgun (WGS) entry which is preliminary data.</text>
</comment>
<keyword evidence="8" id="KW-0764">Sulfate transport</keyword>
<evidence type="ECO:0000313" key="16">
    <source>
        <dbReference type="Proteomes" id="UP000545507"/>
    </source>
</evidence>
<keyword evidence="5" id="KW-0997">Cell inner membrane</keyword>
<gene>
    <name evidence="15" type="primary">cysW</name>
    <name evidence="15" type="ORF">F3K02_15060</name>
</gene>
<dbReference type="GO" id="GO:0005886">
    <property type="term" value="C:plasma membrane"/>
    <property type="evidence" value="ECO:0007669"/>
    <property type="project" value="UniProtKB-SubCell"/>
</dbReference>
<name>A0A7Y8KY16_9BURK</name>
<dbReference type="NCBIfam" id="TIGR02140">
    <property type="entry name" value="permease_CysW"/>
    <property type="match status" value="1"/>
</dbReference>
<dbReference type="InterPro" id="IPR005667">
    <property type="entry name" value="Sulph_transpt2"/>
</dbReference>
<evidence type="ECO:0000313" key="15">
    <source>
        <dbReference type="EMBL" id="NWF46559.1"/>
    </source>
</evidence>
<dbReference type="Proteomes" id="UP000545507">
    <property type="component" value="Unassembled WGS sequence"/>
</dbReference>
<dbReference type="CDD" id="cd06261">
    <property type="entry name" value="TM_PBP2"/>
    <property type="match status" value="1"/>
</dbReference>
<feature type="transmembrane region" description="Helical" evidence="13">
    <location>
        <begin position="88"/>
        <end position="118"/>
    </location>
</feature>
<dbReference type="InterPro" id="IPR000515">
    <property type="entry name" value="MetI-like"/>
</dbReference>
<evidence type="ECO:0000256" key="10">
    <source>
        <dbReference type="ARBA" id="ARBA00025323"/>
    </source>
</evidence>
<comment type="subcellular location">
    <subcellularLocation>
        <location evidence="1">Cell inner membrane</location>
        <topology evidence="1">Multi-pass membrane protein</topology>
    </subcellularLocation>
</comment>
<feature type="transmembrane region" description="Helical" evidence="13">
    <location>
        <begin position="43"/>
        <end position="68"/>
    </location>
</feature>
<feature type="transmembrane region" description="Helical" evidence="13">
    <location>
        <begin position="274"/>
        <end position="294"/>
    </location>
</feature>
<evidence type="ECO:0000256" key="2">
    <source>
        <dbReference type="ARBA" id="ARBA00011779"/>
    </source>
</evidence>
<dbReference type="Pfam" id="PF00528">
    <property type="entry name" value="BPD_transp_1"/>
    <property type="match status" value="1"/>
</dbReference>
<dbReference type="PROSITE" id="PS50928">
    <property type="entry name" value="ABC_TM1"/>
    <property type="match status" value="1"/>
</dbReference>
<dbReference type="NCBIfam" id="TIGR00969">
    <property type="entry name" value="3a0106s02"/>
    <property type="match status" value="1"/>
</dbReference>
<dbReference type="SUPFAM" id="SSF161098">
    <property type="entry name" value="MetI-like"/>
    <property type="match status" value="1"/>
</dbReference>
<proteinExistence type="predicted"/>
<dbReference type="InterPro" id="IPR035906">
    <property type="entry name" value="MetI-like_sf"/>
</dbReference>
<keyword evidence="6 13" id="KW-0812">Transmembrane</keyword>
<reference evidence="15 16" key="1">
    <citation type="submission" date="2019-09" db="EMBL/GenBank/DDBJ databases">
        <title>Hydrogenophaga aromatica sp. nov., isolated from a para-xylene-degrading enrichment culture.</title>
        <authorList>
            <person name="Tancsics A."/>
            <person name="Banerjee S."/>
        </authorList>
    </citation>
    <scope>NUCLEOTIDE SEQUENCE [LARGE SCALE GENOMIC DNA]</scope>
    <source>
        <strain evidence="15 16">D2P1</strain>
    </source>
</reference>
<dbReference type="PANTHER" id="PTHR30406:SF1">
    <property type="entry name" value="SULFATE TRANSPORT SYSTEM PERMEASE PROTEIN CYSW"/>
    <property type="match status" value="1"/>
</dbReference>
<evidence type="ECO:0000256" key="12">
    <source>
        <dbReference type="SAM" id="MobiDB-lite"/>
    </source>
</evidence>
<evidence type="ECO:0000256" key="1">
    <source>
        <dbReference type="ARBA" id="ARBA00004429"/>
    </source>
</evidence>
<evidence type="ECO:0000256" key="9">
    <source>
        <dbReference type="ARBA" id="ARBA00023136"/>
    </source>
</evidence>
<keyword evidence="16" id="KW-1185">Reference proteome</keyword>
<accession>A0A7Y8KY16</accession>
<organism evidence="15 16">
    <name type="scientific">Hydrogenophaga aromaticivorans</name>
    <dbReference type="NCBI Taxonomy" id="2610898"/>
    <lineage>
        <taxon>Bacteria</taxon>
        <taxon>Pseudomonadati</taxon>
        <taxon>Pseudomonadota</taxon>
        <taxon>Betaproteobacteria</taxon>
        <taxon>Burkholderiales</taxon>
        <taxon>Comamonadaceae</taxon>
        <taxon>Hydrogenophaga</taxon>
    </lineage>
</organism>
<keyword evidence="9 13" id="KW-0472">Membrane</keyword>
<dbReference type="EMBL" id="VYGV01000013">
    <property type="protein sequence ID" value="NWF46559.1"/>
    <property type="molecule type" value="Genomic_DNA"/>
</dbReference>
<evidence type="ECO:0000256" key="13">
    <source>
        <dbReference type="SAM" id="Phobius"/>
    </source>
</evidence>
<evidence type="ECO:0000256" key="7">
    <source>
        <dbReference type="ARBA" id="ARBA00022989"/>
    </source>
</evidence>
<evidence type="ECO:0000256" key="5">
    <source>
        <dbReference type="ARBA" id="ARBA00022519"/>
    </source>
</evidence>
<dbReference type="PANTHER" id="PTHR30406">
    <property type="entry name" value="SULFATE TRANSPORT SYSTEM PERMEASE PROTEIN"/>
    <property type="match status" value="1"/>
</dbReference>
<comment type="function">
    <text evidence="10">Part of the ABC transporter complex CysAWTP (TC 3.A.1.6.1) involved in sulfate/thiosulfate import. Probably responsible for the translocation of the substrate across the membrane.</text>
</comment>